<evidence type="ECO:0000313" key="3">
    <source>
        <dbReference type="Proteomes" id="UP000830055"/>
    </source>
</evidence>
<dbReference type="InterPro" id="IPR053194">
    <property type="entry name" value="tRNA_methyltr_O"/>
</dbReference>
<dbReference type="PANTHER" id="PTHR39418">
    <property type="entry name" value="DEHYDROGENASE-RELATED"/>
    <property type="match status" value="1"/>
</dbReference>
<protein>
    <recommendedName>
        <fullName evidence="1">Formylmethanofuran dehydrogenase subunit E domain-containing protein</fullName>
    </recommendedName>
</protein>
<organism evidence="2 3">
    <name type="scientific">Desulfofustis limnaeus</name>
    <dbReference type="NCBI Taxonomy" id="2740163"/>
    <lineage>
        <taxon>Bacteria</taxon>
        <taxon>Pseudomonadati</taxon>
        <taxon>Thermodesulfobacteriota</taxon>
        <taxon>Desulfobulbia</taxon>
        <taxon>Desulfobulbales</taxon>
        <taxon>Desulfocapsaceae</taxon>
        <taxon>Desulfofustis</taxon>
    </lineage>
</organism>
<dbReference type="Pfam" id="PF02663">
    <property type="entry name" value="FmdE"/>
    <property type="match status" value="1"/>
</dbReference>
<name>A0ABM7WDW6_9BACT</name>
<evidence type="ECO:0000313" key="2">
    <source>
        <dbReference type="EMBL" id="BDD89215.1"/>
    </source>
</evidence>
<reference evidence="2 3" key="1">
    <citation type="submission" date="2022-01" db="EMBL/GenBank/DDBJ databases">
        <title>Desulfofustis limnae sp. nov., a novel mesophilic sulfate-reducing bacterium isolated from marsh soil.</title>
        <authorList>
            <person name="Watanabe M."/>
            <person name="Takahashi A."/>
            <person name="Kojima H."/>
            <person name="Fukui M."/>
        </authorList>
    </citation>
    <scope>NUCLEOTIDE SEQUENCE [LARGE SCALE GENOMIC DNA]</scope>
    <source>
        <strain evidence="2 3">PPLL</strain>
    </source>
</reference>
<keyword evidence="3" id="KW-1185">Reference proteome</keyword>
<accession>A0ABM7WDW6</accession>
<dbReference type="Gene3D" id="3.30.1330.130">
    <property type="match status" value="1"/>
</dbReference>
<feature type="domain" description="Formylmethanofuran dehydrogenase subunit E" evidence="1">
    <location>
        <begin position="145"/>
        <end position="280"/>
    </location>
</feature>
<evidence type="ECO:0000259" key="1">
    <source>
        <dbReference type="Pfam" id="PF02663"/>
    </source>
</evidence>
<dbReference type="InterPro" id="IPR003814">
    <property type="entry name" value="FmdEsu_dom"/>
</dbReference>
<dbReference type="SUPFAM" id="SSF143555">
    <property type="entry name" value="FwdE-like"/>
    <property type="match status" value="1"/>
</dbReference>
<gene>
    <name evidence="2" type="ORF">DPPLL_35800</name>
</gene>
<proteinExistence type="predicted"/>
<dbReference type="EMBL" id="AP025516">
    <property type="protein sequence ID" value="BDD89215.1"/>
    <property type="molecule type" value="Genomic_DNA"/>
</dbReference>
<dbReference type="Proteomes" id="UP000830055">
    <property type="component" value="Chromosome"/>
</dbReference>
<dbReference type="PANTHER" id="PTHR39418:SF1">
    <property type="entry name" value="DEHYDROGENASE"/>
    <property type="match status" value="1"/>
</dbReference>
<sequence>MVETLNRLIPGSQEQNLRMDKAEALRSIYHDHLIYIQQKVRVDYDNWRQQPVRFYFSGRSFEITTVVCHFRIHPDRPASGYLIQTTDRTVFCLYSQLETVERRQIVARGFWVLSFRIQNDDELMSWYVEDRKMLGNLSLKRITSFHGHVCPELAVGAKFCEFVQNLFNNGIIPVSGYSVLAENNTSALDAIQVLLGATLGNQRLSVTDNGKHVYTLFSHSEKKGWKARLRSLPFDDRRLFESLQETISRERASLDDIVSFQHLLDERVERLLAMSVEELFHIEEASYETVPHESAVAYHLCSVCSDFVLVSHSIKKDDAIMCMPCFQKMALSRLGATGVH</sequence>